<dbReference type="AlphaFoldDB" id="A0A2P2PZ15"/>
<dbReference type="EMBL" id="GGEC01079513">
    <property type="protein sequence ID" value="MBX59997.1"/>
    <property type="molecule type" value="Transcribed_RNA"/>
</dbReference>
<sequence length="61" mass="7297">MRSSVGRPKNMCYHFNLSLKMKRFSVPFSPFLLSVCDRVALSHCRWFTLYITYIPCHCFFL</sequence>
<evidence type="ECO:0000313" key="1">
    <source>
        <dbReference type="EMBL" id="MBX59997.1"/>
    </source>
</evidence>
<proteinExistence type="predicted"/>
<reference evidence="1" key="1">
    <citation type="submission" date="2018-02" db="EMBL/GenBank/DDBJ databases">
        <title>Rhizophora mucronata_Transcriptome.</title>
        <authorList>
            <person name="Meera S.P."/>
            <person name="Sreeshan A."/>
            <person name="Augustine A."/>
        </authorList>
    </citation>
    <scope>NUCLEOTIDE SEQUENCE</scope>
    <source>
        <tissue evidence="1">Leaf</tissue>
    </source>
</reference>
<organism evidence="1">
    <name type="scientific">Rhizophora mucronata</name>
    <name type="common">Asiatic mangrove</name>
    <dbReference type="NCBI Taxonomy" id="61149"/>
    <lineage>
        <taxon>Eukaryota</taxon>
        <taxon>Viridiplantae</taxon>
        <taxon>Streptophyta</taxon>
        <taxon>Embryophyta</taxon>
        <taxon>Tracheophyta</taxon>
        <taxon>Spermatophyta</taxon>
        <taxon>Magnoliopsida</taxon>
        <taxon>eudicotyledons</taxon>
        <taxon>Gunneridae</taxon>
        <taxon>Pentapetalae</taxon>
        <taxon>rosids</taxon>
        <taxon>fabids</taxon>
        <taxon>Malpighiales</taxon>
        <taxon>Rhizophoraceae</taxon>
        <taxon>Rhizophora</taxon>
    </lineage>
</organism>
<protein>
    <submittedName>
        <fullName evidence="1">Uncharacterized protein</fullName>
    </submittedName>
</protein>
<accession>A0A2P2PZ15</accession>
<name>A0A2P2PZ15_RHIMU</name>